<accession>A0AAD6VES5</accession>
<sequence length="105" mass="11289">MDARGVRRVQREVPGRLCAVYRWVANTVGAEGGRAYGHHDDEWAGGSERRVATGGGRRTAAGGRRCCSTYKQGGGVRMATGKTGWRDVGVCGGRGGRRRQTARHC</sequence>
<organism evidence="1 2">
    <name type="scientific">Mycena pura</name>
    <dbReference type="NCBI Taxonomy" id="153505"/>
    <lineage>
        <taxon>Eukaryota</taxon>
        <taxon>Fungi</taxon>
        <taxon>Dikarya</taxon>
        <taxon>Basidiomycota</taxon>
        <taxon>Agaricomycotina</taxon>
        <taxon>Agaricomycetes</taxon>
        <taxon>Agaricomycetidae</taxon>
        <taxon>Agaricales</taxon>
        <taxon>Marasmiineae</taxon>
        <taxon>Mycenaceae</taxon>
        <taxon>Mycena</taxon>
    </lineage>
</organism>
<keyword evidence="2" id="KW-1185">Reference proteome</keyword>
<reference evidence="1" key="1">
    <citation type="submission" date="2023-03" db="EMBL/GenBank/DDBJ databases">
        <title>Massive genome expansion in bonnet fungi (Mycena s.s.) driven by repeated elements and novel gene families across ecological guilds.</title>
        <authorList>
            <consortium name="Lawrence Berkeley National Laboratory"/>
            <person name="Harder C.B."/>
            <person name="Miyauchi S."/>
            <person name="Viragh M."/>
            <person name="Kuo A."/>
            <person name="Thoen E."/>
            <person name="Andreopoulos B."/>
            <person name="Lu D."/>
            <person name="Skrede I."/>
            <person name="Drula E."/>
            <person name="Henrissat B."/>
            <person name="Morin E."/>
            <person name="Kohler A."/>
            <person name="Barry K."/>
            <person name="LaButti K."/>
            <person name="Morin E."/>
            <person name="Salamov A."/>
            <person name="Lipzen A."/>
            <person name="Mereny Z."/>
            <person name="Hegedus B."/>
            <person name="Baldrian P."/>
            <person name="Stursova M."/>
            <person name="Weitz H."/>
            <person name="Taylor A."/>
            <person name="Grigoriev I.V."/>
            <person name="Nagy L.G."/>
            <person name="Martin F."/>
            <person name="Kauserud H."/>
        </authorList>
    </citation>
    <scope>NUCLEOTIDE SEQUENCE</scope>
    <source>
        <strain evidence="1">9144</strain>
    </source>
</reference>
<gene>
    <name evidence="1" type="ORF">GGX14DRAFT_394795</name>
</gene>
<protein>
    <submittedName>
        <fullName evidence="1">Uncharacterized protein</fullName>
    </submittedName>
</protein>
<dbReference type="Proteomes" id="UP001219525">
    <property type="component" value="Unassembled WGS sequence"/>
</dbReference>
<comment type="caution">
    <text evidence="1">The sequence shown here is derived from an EMBL/GenBank/DDBJ whole genome shotgun (WGS) entry which is preliminary data.</text>
</comment>
<dbReference type="EMBL" id="JARJCW010000029">
    <property type="protein sequence ID" value="KAJ7209992.1"/>
    <property type="molecule type" value="Genomic_DNA"/>
</dbReference>
<evidence type="ECO:0000313" key="2">
    <source>
        <dbReference type="Proteomes" id="UP001219525"/>
    </source>
</evidence>
<evidence type="ECO:0000313" key="1">
    <source>
        <dbReference type="EMBL" id="KAJ7209992.1"/>
    </source>
</evidence>
<dbReference type="AlphaFoldDB" id="A0AAD6VES5"/>
<name>A0AAD6VES5_9AGAR</name>
<proteinExistence type="predicted"/>